<dbReference type="AlphaFoldDB" id="A0AA36H0D0"/>
<accession>A0AA36H0D0</accession>
<sequence length="78" mass="8673">MFTGNIDAIFLLPLPGDFCRTTDFWSISLKTGEADKSRSLVWEQAEEDLLCPEPNRSESSSGKCRCSSLSLLILAFLN</sequence>
<name>A0AA36H0D0_CYLNA</name>
<reference evidence="1" key="1">
    <citation type="submission" date="2023-07" db="EMBL/GenBank/DDBJ databases">
        <authorList>
            <consortium name="CYATHOMIX"/>
        </authorList>
    </citation>
    <scope>NUCLEOTIDE SEQUENCE</scope>
    <source>
        <strain evidence="1">N/A</strain>
    </source>
</reference>
<gene>
    <name evidence="1" type="ORF">CYNAS_LOCUS13326</name>
</gene>
<organism evidence="1 2">
    <name type="scientific">Cylicocyclus nassatus</name>
    <name type="common">Nematode worm</name>
    <dbReference type="NCBI Taxonomy" id="53992"/>
    <lineage>
        <taxon>Eukaryota</taxon>
        <taxon>Metazoa</taxon>
        <taxon>Ecdysozoa</taxon>
        <taxon>Nematoda</taxon>
        <taxon>Chromadorea</taxon>
        <taxon>Rhabditida</taxon>
        <taxon>Rhabditina</taxon>
        <taxon>Rhabditomorpha</taxon>
        <taxon>Strongyloidea</taxon>
        <taxon>Strongylidae</taxon>
        <taxon>Cylicocyclus</taxon>
    </lineage>
</organism>
<protein>
    <submittedName>
        <fullName evidence="1">Uncharacterized protein</fullName>
    </submittedName>
</protein>
<dbReference type="Proteomes" id="UP001176961">
    <property type="component" value="Unassembled WGS sequence"/>
</dbReference>
<comment type="caution">
    <text evidence="1">The sequence shown here is derived from an EMBL/GenBank/DDBJ whole genome shotgun (WGS) entry which is preliminary data.</text>
</comment>
<keyword evidence="2" id="KW-1185">Reference proteome</keyword>
<dbReference type="EMBL" id="CATQJL010000305">
    <property type="protein sequence ID" value="CAJ0601343.1"/>
    <property type="molecule type" value="Genomic_DNA"/>
</dbReference>
<proteinExistence type="predicted"/>
<evidence type="ECO:0000313" key="2">
    <source>
        <dbReference type="Proteomes" id="UP001176961"/>
    </source>
</evidence>
<evidence type="ECO:0000313" key="1">
    <source>
        <dbReference type="EMBL" id="CAJ0601343.1"/>
    </source>
</evidence>